<comment type="subcellular location">
    <subcellularLocation>
        <location evidence="1">Periplasm</location>
    </subcellularLocation>
</comment>
<dbReference type="Gene3D" id="2.60.40.420">
    <property type="entry name" value="Cupredoxins - blue copper proteins"/>
    <property type="match status" value="1"/>
</dbReference>
<dbReference type="CDD" id="cd04211">
    <property type="entry name" value="Cupredoxin_like_2"/>
    <property type="match status" value="1"/>
</dbReference>
<keyword evidence="2" id="KW-0479">Metal-binding</keyword>
<proteinExistence type="predicted"/>
<dbReference type="PANTHER" id="PTHR38439">
    <property type="entry name" value="AURACYANIN-B"/>
    <property type="match status" value="1"/>
</dbReference>
<dbReference type="PROSITE" id="PS00079">
    <property type="entry name" value="MULTICOPPER_OXIDASE1"/>
    <property type="match status" value="1"/>
</dbReference>
<dbReference type="InterPro" id="IPR050845">
    <property type="entry name" value="Cu-binding_ET"/>
</dbReference>
<name>A0ABS5DXU1_9BURK</name>
<organism evidence="7 8">
    <name type="scientific">Ideonella paludis</name>
    <dbReference type="NCBI Taxonomy" id="1233411"/>
    <lineage>
        <taxon>Bacteria</taxon>
        <taxon>Pseudomonadati</taxon>
        <taxon>Pseudomonadota</taxon>
        <taxon>Betaproteobacteria</taxon>
        <taxon>Burkholderiales</taxon>
        <taxon>Sphaerotilaceae</taxon>
        <taxon>Ideonella</taxon>
    </lineage>
</organism>
<sequence length="175" mass="19149">MKHLQALRSRIGTGALAGVLALWLPLLAHAHGDQAHAAKRPRFDASKVEDTPFGRQGDPAKVTRTIQIDMSDSMRFSPASLQVKPGDTVRLVARNRGKLLHEIVLGHAQALQEHAELMKKFPDMEHDEPHMVHVKPGSQGEIIWQFTQAGTFQFACLLPGHFDAGMVGSVTVKGP</sequence>
<feature type="domain" description="Blue (type 1) copper" evidence="6">
    <location>
        <begin position="67"/>
        <end position="173"/>
    </location>
</feature>
<dbReference type="InterPro" id="IPR033138">
    <property type="entry name" value="Cu_oxidase_CS"/>
</dbReference>
<reference evidence="7 8" key="1">
    <citation type="submission" date="2021-04" db="EMBL/GenBank/DDBJ databases">
        <title>The genome sequence of type strain Ideonella paludis KCTC 32238.</title>
        <authorList>
            <person name="Liu Y."/>
        </authorList>
    </citation>
    <scope>NUCLEOTIDE SEQUENCE [LARGE SCALE GENOMIC DNA]</scope>
    <source>
        <strain evidence="7 8">KCTC 32238</strain>
    </source>
</reference>
<evidence type="ECO:0000256" key="5">
    <source>
        <dbReference type="SAM" id="SignalP"/>
    </source>
</evidence>
<dbReference type="InterPro" id="IPR008972">
    <property type="entry name" value="Cupredoxin"/>
</dbReference>
<keyword evidence="3" id="KW-0574">Periplasm</keyword>
<evidence type="ECO:0000313" key="7">
    <source>
        <dbReference type="EMBL" id="MBQ0935964.1"/>
    </source>
</evidence>
<evidence type="ECO:0000256" key="3">
    <source>
        <dbReference type="ARBA" id="ARBA00022764"/>
    </source>
</evidence>
<evidence type="ECO:0000313" key="8">
    <source>
        <dbReference type="Proteomes" id="UP000672097"/>
    </source>
</evidence>
<evidence type="ECO:0000259" key="6">
    <source>
        <dbReference type="Pfam" id="PF00127"/>
    </source>
</evidence>
<evidence type="ECO:0000256" key="1">
    <source>
        <dbReference type="ARBA" id="ARBA00004418"/>
    </source>
</evidence>
<gene>
    <name evidence="7" type="ORF">KAK11_11560</name>
</gene>
<dbReference type="InterPro" id="IPR000923">
    <property type="entry name" value="BlueCu_1"/>
</dbReference>
<feature type="chain" id="PRO_5046032090" evidence="5">
    <location>
        <begin position="31"/>
        <end position="175"/>
    </location>
</feature>
<evidence type="ECO:0000256" key="4">
    <source>
        <dbReference type="ARBA" id="ARBA00023008"/>
    </source>
</evidence>
<dbReference type="EMBL" id="JAGQDG010000004">
    <property type="protein sequence ID" value="MBQ0935964.1"/>
    <property type="molecule type" value="Genomic_DNA"/>
</dbReference>
<dbReference type="SUPFAM" id="SSF49503">
    <property type="entry name" value="Cupredoxins"/>
    <property type="match status" value="1"/>
</dbReference>
<feature type="signal peptide" evidence="5">
    <location>
        <begin position="1"/>
        <end position="30"/>
    </location>
</feature>
<dbReference type="PANTHER" id="PTHR38439:SF3">
    <property type="entry name" value="COPPER-RESISTANT CUPROPROTEIN COPI"/>
    <property type="match status" value="1"/>
</dbReference>
<dbReference type="Pfam" id="PF00127">
    <property type="entry name" value="Copper-bind"/>
    <property type="match status" value="1"/>
</dbReference>
<protein>
    <submittedName>
        <fullName evidence="7">Cupredoxin family protein</fullName>
    </submittedName>
</protein>
<keyword evidence="5" id="KW-0732">Signal</keyword>
<evidence type="ECO:0000256" key="2">
    <source>
        <dbReference type="ARBA" id="ARBA00022723"/>
    </source>
</evidence>
<keyword evidence="4" id="KW-0186">Copper</keyword>
<accession>A0ABS5DXU1</accession>
<dbReference type="Proteomes" id="UP000672097">
    <property type="component" value="Unassembled WGS sequence"/>
</dbReference>
<keyword evidence="8" id="KW-1185">Reference proteome</keyword>
<comment type="caution">
    <text evidence="7">The sequence shown here is derived from an EMBL/GenBank/DDBJ whole genome shotgun (WGS) entry which is preliminary data.</text>
</comment>